<organism evidence="3 4">
    <name type="scientific">Streptomyces telluris</name>
    <dbReference type="NCBI Taxonomy" id="2720021"/>
    <lineage>
        <taxon>Bacteria</taxon>
        <taxon>Bacillati</taxon>
        <taxon>Actinomycetota</taxon>
        <taxon>Actinomycetes</taxon>
        <taxon>Kitasatosporales</taxon>
        <taxon>Streptomycetaceae</taxon>
        <taxon>Streptomyces</taxon>
    </lineage>
</organism>
<evidence type="ECO:0000313" key="3">
    <source>
        <dbReference type="EMBL" id="MCQ8774200.1"/>
    </source>
</evidence>
<evidence type="ECO:0000313" key="4">
    <source>
        <dbReference type="Proteomes" id="UP001142374"/>
    </source>
</evidence>
<keyword evidence="4" id="KW-1185">Reference proteome</keyword>
<proteinExistence type="predicted"/>
<keyword evidence="2" id="KW-0812">Transmembrane</keyword>
<dbReference type="Proteomes" id="UP001142374">
    <property type="component" value="Unassembled WGS sequence"/>
</dbReference>
<evidence type="ECO:0000256" key="2">
    <source>
        <dbReference type="SAM" id="Phobius"/>
    </source>
</evidence>
<feature type="region of interest" description="Disordered" evidence="1">
    <location>
        <begin position="1"/>
        <end position="25"/>
    </location>
</feature>
<dbReference type="RefSeq" id="WP_168096429.1">
    <property type="nucleotide sequence ID" value="NZ_JAATER010000663.1"/>
</dbReference>
<keyword evidence="2" id="KW-1133">Transmembrane helix</keyword>
<evidence type="ECO:0000256" key="1">
    <source>
        <dbReference type="SAM" id="MobiDB-lite"/>
    </source>
</evidence>
<accession>A0A9X2LRF1</accession>
<dbReference type="EMBL" id="JANIID010000039">
    <property type="protein sequence ID" value="MCQ8774200.1"/>
    <property type="molecule type" value="Genomic_DNA"/>
</dbReference>
<gene>
    <name evidence="3" type="ORF">NQU55_31225</name>
</gene>
<feature type="transmembrane region" description="Helical" evidence="2">
    <location>
        <begin position="47"/>
        <end position="69"/>
    </location>
</feature>
<sequence>MHDELELLRAADPVPSGDGPWRDRPLDAGAERALNRLLYGDRVRRTGVLLVVRAEATVLALVGVLALSLSACR</sequence>
<protein>
    <submittedName>
        <fullName evidence="3">Uncharacterized protein</fullName>
    </submittedName>
</protein>
<name>A0A9X2LRF1_9ACTN</name>
<dbReference type="AlphaFoldDB" id="A0A9X2LRF1"/>
<keyword evidence="2" id="KW-0472">Membrane</keyword>
<reference evidence="3" key="1">
    <citation type="submission" date="2022-06" db="EMBL/GenBank/DDBJ databases">
        <title>WGS of actinobacteria.</title>
        <authorList>
            <person name="Thawai C."/>
        </authorList>
    </citation>
    <scope>NUCLEOTIDE SEQUENCE</scope>
    <source>
        <strain evidence="3">AA8</strain>
    </source>
</reference>
<comment type="caution">
    <text evidence="3">The sequence shown here is derived from an EMBL/GenBank/DDBJ whole genome shotgun (WGS) entry which is preliminary data.</text>
</comment>